<protein>
    <recommendedName>
        <fullName evidence="4">Antagonist of mitotic exit network protein 1</fullName>
    </recommendedName>
</protein>
<dbReference type="EMBL" id="AZNF01000008">
    <property type="protein sequence ID" value="KID64375.1"/>
    <property type="molecule type" value="Genomic_DNA"/>
</dbReference>
<sequence length="335" mass="36479">MPPVRSTKKNSHLESNAQQLSIESFFTKGVAKDASTSIANPPVISVGASPAAAEALADSNTPIPVENVVAPAEVKAPADSNPPDNSAGATSAAVGALADSNTPPPVKKVANAFTALRPDSKGQVEVYFKSDAEWEKSWQTKLGHQTKKLSFGSSFVLTDRHFEQLISIGTGICRNLTHFEFQYTDVSYGAHNANDLTPGTTVRLARMCPSLRFVRLQGCRNFQTDAMLIAFLSNCPKITYLELSGPSANKITQASFDALLAHPNWAPKLKTLSIPPPGPDVKREKAWLKALCAVSKERQMLTILVTRISEEKKWGDWELTTSATEYRKGKKLRLW</sequence>
<dbReference type="SUPFAM" id="SSF52047">
    <property type="entry name" value="RNI-like"/>
    <property type="match status" value="1"/>
</dbReference>
<dbReference type="Gene3D" id="3.80.10.10">
    <property type="entry name" value="Ribonuclease Inhibitor"/>
    <property type="match status" value="1"/>
</dbReference>
<organism evidence="2 3">
    <name type="scientific">Metarhizium anisopliae (strain ARSEF 549)</name>
    <dbReference type="NCBI Taxonomy" id="3151832"/>
    <lineage>
        <taxon>Eukaryota</taxon>
        <taxon>Fungi</taxon>
        <taxon>Dikarya</taxon>
        <taxon>Ascomycota</taxon>
        <taxon>Pezizomycotina</taxon>
        <taxon>Sordariomycetes</taxon>
        <taxon>Hypocreomycetidae</taxon>
        <taxon>Hypocreales</taxon>
        <taxon>Clavicipitaceae</taxon>
        <taxon>Metarhizium</taxon>
    </lineage>
</organism>
<gene>
    <name evidence="2" type="ORF">MAN_06549</name>
</gene>
<dbReference type="InterPro" id="IPR032675">
    <property type="entry name" value="LRR_dom_sf"/>
</dbReference>
<dbReference type="HOGENOM" id="CLU_829190_0_0_1"/>
<name>A0A0B4EQR8_METAF</name>
<accession>A0A0B4EQR8</accession>
<evidence type="ECO:0008006" key="4">
    <source>
        <dbReference type="Google" id="ProtNLM"/>
    </source>
</evidence>
<feature type="region of interest" description="Disordered" evidence="1">
    <location>
        <begin position="75"/>
        <end position="101"/>
    </location>
</feature>
<reference evidence="2 3" key="1">
    <citation type="journal article" date="2014" name="Proc. Natl. Acad. Sci. U.S.A.">
        <title>Trajectory and genomic determinants of fungal-pathogen speciation and host adaptation.</title>
        <authorList>
            <person name="Hu X."/>
            <person name="Xiao G."/>
            <person name="Zheng P."/>
            <person name="Shang Y."/>
            <person name="Su Y."/>
            <person name="Zhang X."/>
            <person name="Liu X."/>
            <person name="Zhan S."/>
            <person name="St Leger R.J."/>
            <person name="Wang C."/>
        </authorList>
    </citation>
    <scope>NUCLEOTIDE SEQUENCE [LARGE SCALE GENOMIC DNA]</scope>
    <source>
        <strain evidence="2 3">ARSEF 549</strain>
    </source>
</reference>
<feature type="compositionally biased region" description="Low complexity" evidence="1">
    <location>
        <begin position="86"/>
        <end position="98"/>
    </location>
</feature>
<evidence type="ECO:0000313" key="3">
    <source>
        <dbReference type="Proteomes" id="UP000031186"/>
    </source>
</evidence>
<dbReference type="AlphaFoldDB" id="A0A0B4EQR8"/>
<feature type="non-terminal residue" evidence="2">
    <location>
        <position position="1"/>
    </location>
</feature>
<dbReference type="OrthoDB" id="550575at2759"/>
<keyword evidence="3" id="KW-1185">Reference proteome</keyword>
<dbReference type="Proteomes" id="UP000031186">
    <property type="component" value="Unassembled WGS sequence"/>
</dbReference>
<proteinExistence type="predicted"/>
<evidence type="ECO:0000256" key="1">
    <source>
        <dbReference type="SAM" id="MobiDB-lite"/>
    </source>
</evidence>
<evidence type="ECO:0000313" key="2">
    <source>
        <dbReference type="EMBL" id="KID64375.1"/>
    </source>
</evidence>
<comment type="caution">
    <text evidence="2">The sequence shown here is derived from an EMBL/GenBank/DDBJ whole genome shotgun (WGS) entry which is preliminary data.</text>
</comment>
<dbReference type="VEuPathDB" id="FungiDB:MAN_06549"/>